<dbReference type="Pfam" id="PF07228">
    <property type="entry name" value="SpoIIE"/>
    <property type="match status" value="1"/>
</dbReference>
<gene>
    <name evidence="5" type="primary">rsbU_2</name>
    <name evidence="5" type="ORF">Q31a_43430</name>
</gene>
<evidence type="ECO:0000259" key="3">
    <source>
        <dbReference type="PROSITE" id="PS50885"/>
    </source>
</evidence>
<keyword evidence="6" id="KW-1185">Reference proteome</keyword>
<dbReference type="SMART" id="SM00331">
    <property type="entry name" value="PP2C_SIG"/>
    <property type="match status" value="1"/>
</dbReference>
<dbReference type="SUPFAM" id="SSF81606">
    <property type="entry name" value="PP2C-like"/>
    <property type="match status" value="1"/>
</dbReference>
<dbReference type="GO" id="GO:0016020">
    <property type="term" value="C:membrane"/>
    <property type="evidence" value="ECO:0007669"/>
    <property type="project" value="InterPro"/>
</dbReference>
<evidence type="ECO:0000256" key="1">
    <source>
        <dbReference type="ARBA" id="ARBA00022801"/>
    </source>
</evidence>
<dbReference type="PANTHER" id="PTHR43156">
    <property type="entry name" value="STAGE II SPORULATION PROTEIN E-RELATED"/>
    <property type="match status" value="1"/>
</dbReference>
<dbReference type="AlphaFoldDB" id="A0A518GBM8"/>
<dbReference type="SUPFAM" id="SSF158472">
    <property type="entry name" value="HAMP domain-like"/>
    <property type="match status" value="1"/>
</dbReference>
<proteinExistence type="predicted"/>
<dbReference type="GO" id="GO:0016791">
    <property type="term" value="F:phosphatase activity"/>
    <property type="evidence" value="ECO:0007669"/>
    <property type="project" value="TreeGrafter"/>
</dbReference>
<dbReference type="PROSITE" id="PS50885">
    <property type="entry name" value="HAMP"/>
    <property type="match status" value="1"/>
</dbReference>
<dbReference type="SMART" id="SM00304">
    <property type="entry name" value="HAMP"/>
    <property type="match status" value="1"/>
</dbReference>
<dbReference type="GO" id="GO:0007165">
    <property type="term" value="P:signal transduction"/>
    <property type="evidence" value="ECO:0007669"/>
    <property type="project" value="InterPro"/>
</dbReference>
<feature type="transmembrane region" description="Helical" evidence="2">
    <location>
        <begin position="161"/>
        <end position="183"/>
    </location>
</feature>
<feature type="domain" description="HAMP" evidence="3">
    <location>
        <begin position="185"/>
        <end position="237"/>
    </location>
</feature>
<reference evidence="5 6" key="1">
    <citation type="submission" date="2019-02" db="EMBL/GenBank/DDBJ databases">
        <title>Deep-cultivation of Planctomycetes and their phenomic and genomic characterization uncovers novel biology.</title>
        <authorList>
            <person name="Wiegand S."/>
            <person name="Jogler M."/>
            <person name="Boedeker C."/>
            <person name="Pinto D."/>
            <person name="Vollmers J."/>
            <person name="Rivas-Marin E."/>
            <person name="Kohn T."/>
            <person name="Peeters S.H."/>
            <person name="Heuer A."/>
            <person name="Rast P."/>
            <person name="Oberbeckmann S."/>
            <person name="Bunk B."/>
            <person name="Jeske O."/>
            <person name="Meyerdierks A."/>
            <person name="Storesund J.E."/>
            <person name="Kallscheuer N."/>
            <person name="Luecker S."/>
            <person name="Lage O.M."/>
            <person name="Pohl T."/>
            <person name="Merkel B.J."/>
            <person name="Hornburger P."/>
            <person name="Mueller R.-W."/>
            <person name="Bruemmer F."/>
            <person name="Labrenz M."/>
            <person name="Spormann A.M."/>
            <person name="Op den Camp H."/>
            <person name="Overmann J."/>
            <person name="Amann R."/>
            <person name="Jetten M.S.M."/>
            <person name="Mascher T."/>
            <person name="Medema M.H."/>
            <person name="Devos D.P."/>
            <person name="Kaster A.-K."/>
            <person name="Ovreas L."/>
            <person name="Rohde M."/>
            <person name="Galperin M.Y."/>
            <person name="Jogler C."/>
        </authorList>
    </citation>
    <scope>NUCLEOTIDE SEQUENCE [LARGE SCALE GENOMIC DNA]</scope>
    <source>
        <strain evidence="5 6">Q31a</strain>
    </source>
</reference>
<dbReference type="Pfam" id="PF00672">
    <property type="entry name" value="HAMP"/>
    <property type="match status" value="1"/>
</dbReference>
<protein>
    <submittedName>
        <fullName evidence="5">Phosphoserine phosphatase RsbU</fullName>
        <ecNumber evidence="5">3.1.3.3</ecNumber>
    </submittedName>
</protein>
<dbReference type="Proteomes" id="UP000318017">
    <property type="component" value="Chromosome"/>
</dbReference>
<keyword evidence="1 5" id="KW-0378">Hydrolase</keyword>
<keyword evidence="2" id="KW-0472">Membrane</keyword>
<evidence type="ECO:0000313" key="5">
    <source>
        <dbReference type="EMBL" id="QDV25973.1"/>
    </source>
</evidence>
<dbReference type="InterPro" id="IPR003660">
    <property type="entry name" value="HAMP_dom"/>
</dbReference>
<sequence length="477" mass="52765">MRTRFWNRLPIRRQLMLAVNGLLLFVVSAFLLIGHGIRLRDAEREKRIALAEESKTVYESVDAIANRGNEYIQKLIDDICARMNTDESPGHHIAVDWQGSSMQAKSHGRASHDMLHAMRSVATDSGTTGLPFVVGIFEGPKGTIYVSESRSSLLYGARQELFRQITGVLVAGALAGLMVNFVLRRVVTKPLRRLMTALKSIGEGDLNVIAEGRSCEELSFLAEQINEMSGKLAAADEDRRLHMKKAHEIQQHLRPSVANHGMIETAEVFEPADDVGGDYFDIIPLGEGRCLLCLADVSGHGVPAAMAAAVIKTLVLEAIEVTQSPAEILTRINRRYTEIIMPGHFATMVVVVVDEKRMFLSCGNAGHEHPFIQMPGKAVQRFEESDLVIGVDQDTVYSEVKMQIDLGTKIVLVSDGVTEMFDPDEHQFGTQRVAKVMEEFAGDNPKQLVARFSDALKAFRKMRPPFDDTTLLVARVG</sequence>
<dbReference type="KEGG" id="ahel:Q31a_43430"/>
<evidence type="ECO:0000256" key="2">
    <source>
        <dbReference type="SAM" id="Phobius"/>
    </source>
</evidence>
<dbReference type="EMBL" id="CP036298">
    <property type="protein sequence ID" value="QDV25973.1"/>
    <property type="molecule type" value="Genomic_DNA"/>
</dbReference>
<evidence type="ECO:0000259" key="4">
    <source>
        <dbReference type="PROSITE" id="PS51746"/>
    </source>
</evidence>
<dbReference type="PROSITE" id="PS51746">
    <property type="entry name" value="PPM_2"/>
    <property type="match status" value="1"/>
</dbReference>
<keyword evidence="2" id="KW-1133">Transmembrane helix</keyword>
<dbReference type="Gene3D" id="6.10.340.10">
    <property type="match status" value="1"/>
</dbReference>
<dbReference type="EC" id="3.1.3.3" evidence="5"/>
<dbReference type="InterPro" id="IPR036457">
    <property type="entry name" value="PPM-type-like_dom_sf"/>
</dbReference>
<feature type="domain" description="PPM-type phosphatase" evidence="4">
    <location>
        <begin position="259"/>
        <end position="476"/>
    </location>
</feature>
<dbReference type="InterPro" id="IPR052016">
    <property type="entry name" value="Bact_Sigma-Reg"/>
</dbReference>
<dbReference type="InterPro" id="IPR001932">
    <property type="entry name" value="PPM-type_phosphatase-like_dom"/>
</dbReference>
<dbReference type="OrthoDB" id="247273at2"/>
<name>A0A518GBM8_9BACT</name>
<keyword evidence="2" id="KW-0812">Transmembrane</keyword>
<dbReference type="CDD" id="cd06225">
    <property type="entry name" value="HAMP"/>
    <property type="match status" value="1"/>
</dbReference>
<dbReference type="Gene3D" id="3.60.40.10">
    <property type="entry name" value="PPM-type phosphatase domain"/>
    <property type="match status" value="1"/>
</dbReference>
<accession>A0A518GBM8</accession>
<dbReference type="RefSeq" id="WP_145081787.1">
    <property type="nucleotide sequence ID" value="NZ_CP036298.1"/>
</dbReference>
<evidence type="ECO:0000313" key="6">
    <source>
        <dbReference type="Proteomes" id="UP000318017"/>
    </source>
</evidence>
<dbReference type="PANTHER" id="PTHR43156:SF2">
    <property type="entry name" value="STAGE II SPORULATION PROTEIN E"/>
    <property type="match status" value="1"/>
</dbReference>
<organism evidence="5 6">
    <name type="scientific">Aureliella helgolandensis</name>
    <dbReference type="NCBI Taxonomy" id="2527968"/>
    <lineage>
        <taxon>Bacteria</taxon>
        <taxon>Pseudomonadati</taxon>
        <taxon>Planctomycetota</taxon>
        <taxon>Planctomycetia</taxon>
        <taxon>Pirellulales</taxon>
        <taxon>Pirellulaceae</taxon>
        <taxon>Aureliella</taxon>
    </lineage>
</organism>